<dbReference type="Proteomes" id="UP000724148">
    <property type="component" value="Unassembled WGS sequence"/>
</dbReference>
<gene>
    <name evidence="2" type="ORF">HYT40_01300</name>
</gene>
<protein>
    <submittedName>
        <fullName evidence="2">YggT family protein</fullName>
    </submittedName>
</protein>
<reference evidence="2" key="1">
    <citation type="submission" date="2020-07" db="EMBL/GenBank/DDBJ databases">
        <title>Huge and variable diversity of episymbiotic CPR bacteria and DPANN archaea in groundwater ecosystems.</title>
        <authorList>
            <person name="He C.Y."/>
            <person name="Keren R."/>
            <person name="Whittaker M."/>
            <person name="Farag I.F."/>
            <person name="Doudna J."/>
            <person name="Cate J.H.D."/>
            <person name="Banfield J.F."/>
        </authorList>
    </citation>
    <scope>NUCLEOTIDE SEQUENCE</scope>
    <source>
        <strain evidence="2">NC_groundwater_193_Ag_S-0.1um_51_7</strain>
    </source>
</reference>
<evidence type="ECO:0000256" key="1">
    <source>
        <dbReference type="SAM" id="Phobius"/>
    </source>
</evidence>
<keyword evidence="1" id="KW-1133">Transmembrane helix</keyword>
<accession>A0A931WNY9</accession>
<evidence type="ECO:0000313" key="3">
    <source>
        <dbReference type="Proteomes" id="UP000724148"/>
    </source>
</evidence>
<comment type="caution">
    <text evidence="2">The sequence shown here is derived from an EMBL/GenBank/DDBJ whole genome shotgun (WGS) entry which is preliminary data.</text>
</comment>
<name>A0A931WNY9_9BACT</name>
<sequence>MNTYQIQDAAWAGYRWAYKAIRRAILVIWGLVEFVLLLRLMLVFLRANPEALVAREIYRLTRTLLFPFQSILPDYIWRDRPIELTAVAAIIGYLIAGLAVLSFLKLFHWERRTLPPPIQYR</sequence>
<dbReference type="AlphaFoldDB" id="A0A931WNY9"/>
<dbReference type="EMBL" id="JACOZA010000032">
    <property type="protein sequence ID" value="MBI2096777.1"/>
    <property type="molecule type" value="Genomic_DNA"/>
</dbReference>
<keyword evidence="1" id="KW-0812">Transmembrane</keyword>
<feature type="transmembrane region" description="Helical" evidence="1">
    <location>
        <begin position="84"/>
        <end position="104"/>
    </location>
</feature>
<keyword evidence="1" id="KW-0472">Membrane</keyword>
<organism evidence="2 3">
    <name type="scientific">Candidatus Sungiibacteriota bacterium</name>
    <dbReference type="NCBI Taxonomy" id="2750080"/>
    <lineage>
        <taxon>Bacteria</taxon>
        <taxon>Candidatus Sungiibacteriota</taxon>
    </lineage>
</organism>
<proteinExistence type="predicted"/>
<feature type="transmembrane region" description="Helical" evidence="1">
    <location>
        <begin position="24"/>
        <end position="45"/>
    </location>
</feature>
<evidence type="ECO:0000313" key="2">
    <source>
        <dbReference type="EMBL" id="MBI2096777.1"/>
    </source>
</evidence>